<name>A0A4R0R3P2_9APHY</name>
<feature type="signal peptide" evidence="3">
    <location>
        <begin position="1"/>
        <end position="24"/>
    </location>
</feature>
<feature type="compositionally biased region" description="Pro residues" evidence="1">
    <location>
        <begin position="115"/>
        <end position="128"/>
    </location>
</feature>
<evidence type="ECO:0000313" key="5">
    <source>
        <dbReference type="Proteomes" id="UP000292702"/>
    </source>
</evidence>
<keyword evidence="2" id="KW-0812">Transmembrane</keyword>
<feature type="chain" id="PRO_5020185389" evidence="3">
    <location>
        <begin position="25"/>
        <end position="243"/>
    </location>
</feature>
<proteinExistence type="predicted"/>
<sequence length="243" mass="27706">MGHWHHHGRGGPSRFVWFMIGAFSATWFLKHKYTHNGRIRCSRPEISADSYAVPPTYPYYPAPRPAIPVSASAAVSASPTVPVVAVAEEQPAQTEVKAPTPTKERRWSPWGHSHSPPPPPPPPPPAPPVDHRWDDEMVQKNWEEERAKQWEQQQQKMQTVGRQAQDTFTDFSEATLDTILTTVEGMKAKLAEHRANRERQIREWQTWREEQIRQLDEWKKQQAQAPAGSQPPLPPFPTRPSSA</sequence>
<feature type="region of interest" description="Disordered" evidence="1">
    <location>
        <begin position="86"/>
        <end position="132"/>
    </location>
</feature>
<keyword evidence="3" id="KW-0732">Signal</keyword>
<feature type="region of interest" description="Disordered" evidence="1">
    <location>
        <begin position="216"/>
        <end position="243"/>
    </location>
</feature>
<accession>A0A4R0R3P2</accession>
<reference evidence="4 5" key="1">
    <citation type="submission" date="2018-11" db="EMBL/GenBank/DDBJ databases">
        <title>Genome assembly of Steccherinum ochraceum LE-BIN_3174, the white-rot fungus of the Steccherinaceae family (The Residual Polyporoid clade, Polyporales, Basidiomycota).</title>
        <authorList>
            <person name="Fedorova T.V."/>
            <person name="Glazunova O.A."/>
            <person name="Landesman E.O."/>
            <person name="Moiseenko K.V."/>
            <person name="Psurtseva N.V."/>
            <person name="Savinova O.S."/>
            <person name="Shakhova N.V."/>
            <person name="Tyazhelova T.V."/>
            <person name="Vasina D.V."/>
        </authorList>
    </citation>
    <scope>NUCLEOTIDE SEQUENCE [LARGE SCALE GENOMIC DNA]</scope>
    <source>
        <strain evidence="4 5">LE-BIN_3174</strain>
    </source>
</reference>
<comment type="caution">
    <text evidence="4">The sequence shown here is derived from an EMBL/GenBank/DDBJ whole genome shotgun (WGS) entry which is preliminary data.</text>
</comment>
<evidence type="ECO:0000256" key="1">
    <source>
        <dbReference type="SAM" id="MobiDB-lite"/>
    </source>
</evidence>
<keyword evidence="2" id="KW-1133">Transmembrane helix</keyword>
<evidence type="ECO:0000256" key="2">
    <source>
        <dbReference type="SAM" id="Phobius"/>
    </source>
</evidence>
<organism evidence="4 5">
    <name type="scientific">Steccherinum ochraceum</name>
    <dbReference type="NCBI Taxonomy" id="92696"/>
    <lineage>
        <taxon>Eukaryota</taxon>
        <taxon>Fungi</taxon>
        <taxon>Dikarya</taxon>
        <taxon>Basidiomycota</taxon>
        <taxon>Agaricomycotina</taxon>
        <taxon>Agaricomycetes</taxon>
        <taxon>Polyporales</taxon>
        <taxon>Steccherinaceae</taxon>
        <taxon>Steccherinum</taxon>
    </lineage>
</organism>
<evidence type="ECO:0000313" key="4">
    <source>
        <dbReference type="EMBL" id="TCD61782.1"/>
    </source>
</evidence>
<dbReference type="Proteomes" id="UP000292702">
    <property type="component" value="Unassembled WGS sequence"/>
</dbReference>
<gene>
    <name evidence="4" type="ORF">EIP91_007960</name>
</gene>
<keyword evidence="2" id="KW-0472">Membrane</keyword>
<evidence type="ECO:0000256" key="3">
    <source>
        <dbReference type="SAM" id="SignalP"/>
    </source>
</evidence>
<dbReference type="EMBL" id="RWJN01000431">
    <property type="protein sequence ID" value="TCD61782.1"/>
    <property type="molecule type" value="Genomic_DNA"/>
</dbReference>
<dbReference type="AlphaFoldDB" id="A0A4R0R3P2"/>
<feature type="compositionally biased region" description="Pro residues" evidence="1">
    <location>
        <begin position="229"/>
        <end position="243"/>
    </location>
</feature>
<keyword evidence="5" id="KW-1185">Reference proteome</keyword>
<protein>
    <submittedName>
        <fullName evidence="4">Uncharacterized protein</fullName>
    </submittedName>
</protein>
<dbReference type="OrthoDB" id="2960209at2759"/>
<feature type="transmembrane region" description="Helical" evidence="2">
    <location>
        <begin position="12"/>
        <end position="29"/>
    </location>
</feature>